<organism evidence="1 2">
    <name type="scientific">Colletotrichum higginsianum (strain IMI 349063)</name>
    <name type="common">Crucifer anthracnose fungus</name>
    <dbReference type="NCBI Taxonomy" id="759273"/>
    <lineage>
        <taxon>Eukaryota</taxon>
        <taxon>Fungi</taxon>
        <taxon>Dikarya</taxon>
        <taxon>Ascomycota</taxon>
        <taxon>Pezizomycotina</taxon>
        <taxon>Sordariomycetes</taxon>
        <taxon>Hypocreomycetidae</taxon>
        <taxon>Glomerellales</taxon>
        <taxon>Glomerellaceae</taxon>
        <taxon>Colletotrichum</taxon>
        <taxon>Colletotrichum destructivum species complex</taxon>
    </lineage>
</organism>
<dbReference type="HOGENOM" id="CLU_2729065_0_0_1"/>
<reference evidence="2" key="1">
    <citation type="journal article" date="2012" name="Nat. Genet.">
        <title>Lifestyle transitions in plant pathogenic Colletotrichum fungi deciphered by genome and transcriptome analyses.</title>
        <authorList>
            <person name="O'Connell R.J."/>
            <person name="Thon M.R."/>
            <person name="Hacquard S."/>
            <person name="Amyotte S.G."/>
            <person name="Kleemann J."/>
            <person name="Torres M.F."/>
            <person name="Damm U."/>
            <person name="Buiate E.A."/>
            <person name="Epstein L."/>
            <person name="Alkan N."/>
            <person name="Altmueller J."/>
            <person name="Alvarado-Balderrama L."/>
            <person name="Bauser C.A."/>
            <person name="Becker C."/>
            <person name="Birren B.W."/>
            <person name="Chen Z."/>
            <person name="Choi J."/>
            <person name="Crouch J.A."/>
            <person name="Duvick J.P."/>
            <person name="Farman M.A."/>
            <person name="Gan P."/>
            <person name="Heiman D."/>
            <person name="Henrissat B."/>
            <person name="Howard R.J."/>
            <person name="Kabbage M."/>
            <person name="Koch C."/>
            <person name="Kracher B."/>
            <person name="Kubo Y."/>
            <person name="Law A.D."/>
            <person name="Lebrun M.-H."/>
            <person name="Lee Y.-H."/>
            <person name="Miyara I."/>
            <person name="Moore N."/>
            <person name="Neumann U."/>
            <person name="Nordstroem K."/>
            <person name="Panaccione D.G."/>
            <person name="Panstruga R."/>
            <person name="Place M."/>
            <person name="Proctor R.H."/>
            <person name="Prusky D."/>
            <person name="Rech G."/>
            <person name="Reinhardt R."/>
            <person name="Rollins J.A."/>
            <person name="Rounsley S."/>
            <person name="Schardl C.L."/>
            <person name="Schwartz D.C."/>
            <person name="Shenoy N."/>
            <person name="Shirasu K."/>
            <person name="Sikhakolli U.R."/>
            <person name="Stueber K."/>
            <person name="Sukno S.A."/>
            <person name="Sweigard J.A."/>
            <person name="Takano Y."/>
            <person name="Takahara H."/>
            <person name="Trail F."/>
            <person name="van der Does H.C."/>
            <person name="Voll L.M."/>
            <person name="Will I."/>
            <person name="Young S."/>
            <person name="Zeng Q."/>
            <person name="Zhang J."/>
            <person name="Zhou S."/>
            <person name="Dickman M.B."/>
            <person name="Schulze-Lefert P."/>
            <person name="Ver Loren van Themaat E."/>
            <person name="Ma L.-J."/>
            <person name="Vaillancourt L.J."/>
        </authorList>
    </citation>
    <scope>NUCLEOTIDE SEQUENCE [LARGE SCALE GENOMIC DNA]</scope>
    <source>
        <strain evidence="2">IMI 349063</strain>
    </source>
</reference>
<proteinExistence type="predicted"/>
<feature type="non-terminal residue" evidence="1">
    <location>
        <position position="72"/>
    </location>
</feature>
<sequence>MAMLQVQGGVGGRVLWFGVLGEGIGGEAAFNLELAALEGEDLGLDAAKSVGVLQGELGAILFGGARKELQFD</sequence>
<name>H1UV89_COLHI</name>
<dbReference type="Proteomes" id="UP000007174">
    <property type="component" value="Unassembled WGS sequence"/>
</dbReference>
<accession>H1UV89</accession>
<protein>
    <submittedName>
        <fullName evidence="1">Uncharacterized protein</fullName>
    </submittedName>
</protein>
<dbReference type="EMBL" id="CACQ02000252">
    <property type="protein sequence ID" value="CCF31890.1"/>
    <property type="molecule type" value="Genomic_DNA"/>
</dbReference>
<dbReference type="AlphaFoldDB" id="H1UV89"/>
<evidence type="ECO:0000313" key="1">
    <source>
        <dbReference type="EMBL" id="CCF31890.1"/>
    </source>
</evidence>
<evidence type="ECO:0000313" key="2">
    <source>
        <dbReference type="Proteomes" id="UP000007174"/>
    </source>
</evidence>
<gene>
    <name evidence="1" type="ORF">CH063_16171</name>
</gene>